<evidence type="ECO:0000256" key="8">
    <source>
        <dbReference type="ARBA" id="ARBA00061188"/>
    </source>
</evidence>
<dbReference type="InterPro" id="IPR035902">
    <property type="entry name" value="Nuc_phospho_transferase"/>
</dbReference>
<feature type="binding site" evidence="9">
    <location>
        <position position="237"/>
    </location>
    <ligand>
        <name>Mg(2+)</name>
        <dbReference type="ChEBI" id="CHEBI:18420"/>
        <label>2</label>
    </ligand>
</feature>
<feature type="binding site" evidence="9">
    <location>
        <begin position="101"/>
        <end position="104"/>
    </location>
    <ligand>
        <name>5-phospho-alpha-D-ribose 1-diphosphate</name>
        <dbReference type="ChEBI" id="CHEBI:58017"/>
    </ligand>
</feature>
<dbReference type="Pfam" id="PF00591">
    <property type="entry name" value="Glycos_transf_3"/>
    <property type="match status" value="1"/>
</dbReference>
<evidence type="ECO:0000256" key="2">
    <source>
        <dbReference type="ARBA" id="ARBA00022605"/>
    </source>
</evidence>
<keyword evidence="2 9" id="KW-0028">Amino-acid biosynthesis</keyword>
<dbReference type="OrthoDB" id="9806430at2"/>
<keyword evidence="9" id="KW-0479">Metal-binding</keyword>
<dbReference type="EC" id="2.4.2.18" evidence="9"/>
<feature type="binding site" evidence="9">
    <location>
        <position position="99"/>
    </location>
    <ligand>
        <name>5-phospho-alpha-D-ribose 1-diphosphate</name>
        <dbReference type="ChEBI" id="CHEBI:58017"/>
    </ligand>
</feature>
<dbReference type="Gene3D" id="3.40.1030.10">
    <property type="entry name" value="Nucleoside phosphorylase/phosphoribosyltransferase catalytic domain"/>
    <property type="match status" value="1"/>
</dbReference>
<dbReference type="GO" id="GO:0000162">
    <property type="term" value="P:L-tryptophan biosynthetic process"/>
    <property type="evidence" value="ECO:0007669"/>
    <property type="project" value="UniProtKB-UniRule"/>
</dbReference>
<dbReference type="NCBIfam" id="TIGR01245">
    <property type="entry name" value="trpD"/>
    <property type="match status" value="1"/>
</dbReference>
<dbReference type="RefSeq" id="WP_046478745.1">
    <property type="nucleotide sequence ID" value="NZ_LN829118.1"/>
</dbReference>
<comment type="cofactor">
    <cofactor evidence="9">
        <name>Mg(2+)</name>
        <dbReference type="ChEBI" id="CHEBI:18420"/>
    </cofactor>
    <text evidence="9">Binds 2 magnesium ions per monomer.</text>
</comment>
<keyword evidence="4 9" id="KW-0808">Transferase</keyword>
<proteinExistence type="inferred from homology"/>
<dbReference type="AlphaFoldDB" id="A0A0D6JIR6"/>
<feature type="binding site" evidence="9">
    <location>
        <position position="131"/>
    </location>
    <ligand>
        <name>5-phospho-alpha-D-ribose 1-diphosphate</name>
        <dbReference type="ChEBI" id="CHEBI:58017"/>
    </ligand>
</feature>
<comment type="pathway">
    <text evidence="1 9">Amino-acid biosynthesis; L-tryptophan biosynthesis; L-tryptophan from chorismate: step 2/5.</text>
</comment>
<feature type="domain" description="Glycosyl transferase family 3" evidence="10">
    <location>
        <begin position="86"/>
        <end position="334"/>
    </location>
</feature>
<keyword evidence="9" id="KW-0460">Magnesium</keyword>
<dbReference type="FunFam" id="3.40.1030.10:FF:000002">
    <property type="entry name" value="Anthranilate phosphoribosyltransferase"/>
    <property type="match status" value="1"/>
</dbReference>
<comment type="similarity">
    <text evidence="9">Belongs to the anthranilate phosphoribosyltransferase family.</text>
</comment>
<dbReference type="KEGG" id="fiy:BN1229_v1_2958"/>
<dbReference type="SUPFAM" id="SSF52418">
    <property type="entry name" value="Nucleoside phosphorylase/phosphoribosyltransferase catalytic domain"/>
    <property type="match status" value="1"/>
</dbReference>
<dbReference type="InterPro" id="IPR036320">
    <property type="entry name" value="Glycosyl_Trfase_fam3_N_dom_sf"/>
</dbReference>
<feature type="binding site" evidence="9">
    <location>
        <begin position="119"/>
        <end position="127"/>
    </location>
    <ligand>
        <name>5-phospho-alpha-D-ribose 1-diphosphate</name>
        <dbReference type="ChEBI" id="CHEBI:58017"/>
    </ligand>
</feature>
<dbReference type="Pfam" id="PF02885">
    <property type="entry name" value="Glycos_trans_3N"/>
    <property type="match status" value="1"/>
</dbReference>
<feature type="binding site" evidence="9">
    <location>
        <position position="177"/>
    </location>
    <ligand>
        <name>anthranilate</name>
        <dbReference type="ChEBI" id="CHEBI:16567"/>
        <label>2</label>
    </ligand>
</feature>
<dbReference type="SUPFAM" id="SSF47648">
    <property type="entry name" value="Nucleoside phosphorylase/phosphoribosyltransferase N-terminal domain"/>
    <property type="match status" value="1"/>
</dbReference>
<feature type="binding site" evidence="9">
    <location>
        <position position="91"/>
    </location>
    <ligand>
        <name>anthranilate</name>
        <dbReference type="ChEBI" id="CHEBI:16567"/>
        <label>1</label>
    </ligand>
</feature>
<comment type="subunit">
    <text evidence="9">Homodimer.</text>
</comment>
<comment type="function">
    <text evidence="9">Catalyzes the transfer of the phosphoribosyl group of 5-phosphorylribose-1-pyrophosphate (PRPP) to anthranilate to yield N-(5'-phosphoribosyl)-anthranilate (PRA).</text>
</comment>
<feature type="binding site" evidence="9">
    <location>
        <begin position="94"/>
        <end position="95"/>
    </location>
    <ligand>
        <name>5-phospho-alpha-D-ribose 1-diphosphate</name>
        <dbReference type="ChEBI" id="CHEBI:58017"/>
    </ligand>
</feature>
<evidence type="ECO:0000313" key="12">
    <source>
        <dbReference type="EMBL" id="CPR21231.1"/>
    </source>
</evidence>
<comment type="catalytic activity">
    <reaction evidence="7 9">
        <text>N-(5-phospho-beta-D-ribosyl)anthranilate + diphosphate = 5-phospho-alpha-D-ribose 1-diphosphate + anthranilate</text>
        <dbReference type="Rhea" id="RHEA:11768"/>
        <dbReference type="ChEBI" id="CHEBI:16567"/>
        <dbReference type="ChEBI" id="CHEBI:18277"/>
        <dbReference type="ChEBI" id="CHEBI:33019"/>
        <dbReference type="ChEBI" id="CHEBI:58017"/>
        <dbReference type="EC" id="2.4.2.18"/>
    </reaction>
</comment>
<feature type="domain" description="Glycosyl transferase family 3 N-terminal" evidence="11">
    <location>
        <begin position="16"/>
        <end position="76"/>
    </location>
</feature>
<evidence type="ECO:0000256" key="9">
    <source>
        <dbReference type="HAMAP-Rule" id="MF_00211"/>
    </source>
</evidence>
<evidence type="ECO:0000256" key="5">
    <source>
        <dbReference type="ARBA" id="ARBA00022822"/>
    </source>
</evidence>
<dbReference type="HAMAP" id="MF_00211">
    <property type="entry name" value="TrpD"/>
    <property type="match status" value="1"/>
</dbReference>
<dbReference type="PANTHER" id="PTHR43285">
    <property type="entry name" value="ANTHRANILATE PHOSPHORIBOSYLTRANSFERASE"/>
    <property type="match status" value="1"/>
</dbReference>
<dbReference type="InterPro" id="IPR005940">
    <property type="entry name" value="Anthranilate_Pribosyl_Tfrase"/>
</dbReference>
<organism evidence="12 13">
    <name type="scientific">Candidatus Filomicrobium marinum</name>
    <dbReference type="NCBI Taxonomy" id="1608628"/>
    <lineage>
        <taxon>Bacteria</taxon>
        <taxon>Pseudomonadati</taxon>
        <taxon>Pseudomonadota</taxon>
        <taxon>Alphaproteobacteria</taxon>
        <taxon>Hyphomicrobiales</taxon>
        <taxon>Hyphomicrobiaceae</taxon>
        <taxon>Filomicrobium</taxon>
    </lineage>
</organism>
<evidence type="ECO:0000313" key="13">
    <source>
        <dbReference type="Proteomes" id="UP000033187"/>
    </source>
</evidence>
<feature type="binding site" evidence="9">
    <location>
        <position position="237"/>
    </location>
    <ligand>
        <name>Mg(2+)</name>
        <dbReference type="ChEBI" id="CHEBI:18420"/>
        <label>1</label>
    </ligand>
</feature>
<dbReference type="InterPro" id="IPR017459">
    <property type="entry name" value="Glycosyl_Trfase_fam3_N_dom"/>
</dbReference>
<dbReference type="PANTHER" id="PTHR43285:SF2">
    <property type="entry name" value="ANTHRANILATE PHOSPHORIBOSYLTRANSFERASE"/>
    <property type="match status" value="1"/>
</dbReference>
<feature type="binding site" evidence="9">
    <location>
        <position position="236"/>
    </location>
    <ligand>
        <name>Mg(2+)</name>
        <dbReference type="ChEBI" id="CHEBI:18420"/>
        <label>2</label>
    </ligand>
</feature>
<keyword evidence="5 9" id="KW-0822">Tryptophan biosynthesis</keyword>
<dbReference type="GO" id="GO:0004048">
    <property type="term" value="F:anthranilate phosphoribosyltransferase activity"/>
    <property type="evidence" value="ECO:0007669"/>
    <property type="project" value="UniProtKB-UniRule"/>
</dbReference>
<feature type="binding site" evidence="9">
    <location>
        <position position="122"/>
    </location>
    <ligand>
        <name>anthranilate</name>
        <dbReference type="ChEBI" id="CHEBI:16567"/>
        <label>1</label>
    </ligand>
</feature>
<feature type="binding site" evidence="9">
    <location>
        <position position="103"/>
    </location>
    <ligand>
        <name>Mg(2+)</name>
        <dbReference type="ChEBI" id="CHEBI:18420"/>
        <label>1</label>
    </ligand>
</feature>
<comment type="caution">
    <text evidence="9">Lacks conserved residue(s) required for the propagation of feature annotation.</text>
</comment>
<dbReference type="InterPro" id="IPR000312">
    <property type="entry name" value="Glycosyl_Trfase_fam3"/>
</dbReference>
<comment type="similarity">
    <text evidence="8">In the C-terminal section; belongs to the anthranilate phosphoribosyltransferase family.</text>
</comment>
<gene>
    <name evidence="9 12" type="primary">trpD</name>
    <name evidence="12" type="ORF">YBN1229_v1_2958</name>
</gene>
<sequence length="349" mass="35761">MGQVDIAAARGDGIKTVLDKVASGTTFSEDEIRTALELLMTSAASDVHRAAFLMGLRVRGETIAEITGAARLLRARMHAVSAPPGTIDIVGTGGDGHGTYNVSTCAALVAAGAGATVAKHGNRSVSSRSGASDVLSALGVKIDIDADKVADAIRQAGIGFMWAPMHHPAMKTWAPARAELKVRTLFNVLGPIANPANVKRQVVGVYDVRWVEPIADALKGLGSEHAWVVHGSDGLDELTTTGPSTVAEVKDGAVSVFEISPEQAGLERTSLSSLQGGDAQENAAAIRAVLDGAAGPFRDIVLLNTAAALVVADKAANLIDGVEIASRAIDSGAARAVLDKLVAVTNADA</sequence>
<keyword evidence="6 9" id="KW-0057">Aromatic amino acid biosynthesis</keyword>
<name>A0A0D6JIR6_9HYPH</name>
<evidence type="ECO:0000256" key="4">
    <source>
        <dbReference type="ARBA" id="ARBA00022679"/>
    </source>
</evidence>
<keyword evidence="13" id="KW-1185">Reference proteome</keyword>
<evidence type="ECO:0000259" key="11">
    <source>
        <dbReference type="Pfam" id="PF02885"/>
    </source>
</evidence>
<dbReference type="GO" id="GO:0000287">
    <property type="term" value="F:magnesium ion binding"/>
    <property type="evidence" value="ECO:0007669"/>
    <property type="project" value="UniProtKB-UniRule"/>
</dbReference>
<feature type="binding site" evidence="9">
    <location>
        <position position="91"/>
    </location>
    <ligand>
        <name>5-phospho-alpha-D-ribose 1-diphosphate</name>
        <dbReference type="ChEBI" id="CHEBI:58017"/>
    </ligand>
</feature>
<evidence type="ECO:0000256" key="7">
    <source>
        <dbReference type="ARBA" id="ARBA00052328"/>
    </source>
</evidence>
<dbReference type="Gene3D" id="1.20.970.10">
    <property type="entry name" value="Transferase, Pyrimidine Nucleoside Phosphorylase, Chain C"/>
    <property type="match status" value="1"/>
</dbReference>
<reference evidence="13" key="1">
    <citation type="submission" date="2015-02" db="EMBL/GenBank/DDBJ databases">
        <authorList>
            <person name="Chooi Y.-H."/>
        </authorList>
    </citation>
    <scope>NUCLEOTIDE SEQUENCE [LARGE SCALE GENOMIC DNA]</scope>
    <source>
        <strain evidence="13">strain Y</strain>
    </source>
</reference>
<keyword evidence="3 9" id="KW-0328">Glycosyltransferase</keyword>
<evidence type="ECO:0000256" key="1">
    <source>
        <dbReference type="ARBA" id="ARBA00004907"/>
    </source>
</evidence>
<evidence type="ECO:0000256" key="6">
    <source>
        <dbReference type="ARBA" id="ARBA00023141"/>
    </source>
</evidence>
<dbReference type="GO" id="GO:0005829">
    <property type="term" value="C:cytosol"/>
    <property type="evidence" value="ECO:0007669"/>
    <property type="project" value="TreeGrafter"/>
</dbReference>
<dbReference type="EMBL" id="LN829119">
    <property type="protein sequence ID" value="CPR21231.1"/>
    <property type="molecule type" value="Genomic_DNA"/>
</dbReference>
<evidence type="ECO:0000256" key="3">
    <source>
        <dbReference type="ARBA" id="ARBA00022676"/>
    </source>
</evidence>
<dbReference type="KEGG" id="fil:BN1229_v1_2959"/>
<accession>A0A0D6JIR6</accession>
<dbReference type="Proteomes" id="UP000033187">
    <property type="component" value="Chromosome 1"/>
</dbReference>
<evidence type="ECO:0000259" key="10">
    <source>
        <dbReference type="Pfam" id="PF00591"/>
    </source>
</evidence>
<dbReference type="UniPathway" id="UPA00035">
    <property type="reaction ID" value="UER00041"/>
</dbReference>
<protein>
    <recommendedName>
        <fullName evidence="9">Anthranilate phosphoribosyltransferase</fullName>
        <ecNumber evidence="9">2.4.2.18</ecNumber>
    </recommendedName>
</protein>